<feature type="domain" description="Integrase catalytic" evidence="2">
    <location>
        <begin position="47"/>
        <end position="211"/>
    </location>
</feature>
<dbReference type="GO" id="GO:0015074">
    <property type="term" value="P:DNA integration"/>
    <property type="evidence" value="ECO:0007669"/>
    <property type="project" value="InterPro"/>
</dbReference>
<proteinExistence type="predicted"/>
<protein>
    <recommendedName>
        <fullName evidence="2">Integrase catalytic domain-containing protein</fullName>
    </recommendedName>
</protein>
<dbReference type="SUPFAM" id="SSF53098">
    <property type="entry name" value="Ribonuclease H-like"/>
    <property type="match status" value="1"/>
</dbReference>
<dbReference type="AlphaFoldDB" id="A0A6A4Z569"/>
<organism evidence="3 4">
    <name type="scientific">Aphanomyces astaci</name>
    <name type="common">Crayfish plague agent</name>
    <dbReference type="NCBI Taxonomy" id="112090"/>
    <lineage>
        <taxon>Eukaryota</taxon>
        <taxon>Sar</taxon>
        <taxon>Stramenopiles</taxon>
        <taxon>Oomycota</taxon>
        <taxon>Saprolegniomycetes</taxon>
        <taxon>Saprolegniales</taxon>
        <taxon>Verrucalvaceae</taxon>
        <taxon>Aphanomyces</taxon>
    </lineage>
</organism>
<dbReference type="Gene3D" id="1.10.340.70">
    <property type="match status" value="1"/>
</dbReference>
<dbReference type="GO" id="GO:0003676">
    <property type="term" value="F:nucleic acid binding"/>
    <property type="evidence" value="ECO:0007669"/>
    <property type="project" value="InterPro"/>
</dbReference>
<dbReference type="InterPro" id="IPR012337">
    <property type="entry name" value="RNaseH-like_sf"/>
</dbReference>
<evidence type="ECO:0000313" key="4">
    <source>
        <dbReference type="Proteomes" id="UP000469452"/>
    </source>
</evidence>
<dbReference type="Pfam" id="PF17921">
    <property type="entry name" value="Integrase_H2C2"/>
    <property type="match status" value="1"/>
</dbReference>
<accession>A0A6A4Z569</accession>
<evidence type="ECO:0000259" key="2">
    <source>
        <dbReference type="PROSITE" id="PS50994"/>
    </source>
</evidence>
<evidence type="ECO:0000313" key="3">
    <source>
        <dbReference type="EMBL" id="KAF0702187.1"/>
    </source>
</evidence>
<feature type="region of interest" description="Disordered" evidence="1">
    <location>
        <begin position="253"/>
        <end position="273"/>
    </location>
</feature>
<dbReference type="PROSITE" id="PS50994">
    <property type="entry name" value="INTEGRASE"/>
    <property type="match status" value="1"/>
</dbReference>
<dbReference type="PANTHER" id="PTHR37984">
    <property type="entry name" value="PROTEIN CBG26694"/>
    <property type="match status" value="1"/>
</dbReference>
<dbReference type="InterPro" id="IPR050951">
    <property type="entry name" value="Retrovirus_Pol_polyprotein"/>
</dbReference>
<dbReference type="EMBL" id="VJMI01021255">
    <property type="protein sequence ID" value="KAF0702187.1"/>
    <property type="molecule type" value="Genomic_DNA"/>
</dbReference>
<dbReference type="InterPro" id="IPR041588">
    <property type="entry name" value="Integrase_H2C2"/>
</dbReference>
<sequence>VRRTQLHIAQWYYWVGLEDDVKLYVATCETCARYKTSSAKANGKMIPIKSPDECWHTVSIDRVTGLPVSNGKDAIMTCVDKTSKRPKYCATTSTVDAPQVAKEFFDTIVRHHGLPAVIINNRDSKFTSQFWQELMKLMGVKHFMTTAGRAQSDGAKERQNRTLQDALRSQVSYLGHDWSENQSVVRIPLMDTGRKLRNPVLNEVETLNEYAKNFSEQRKALVKMALENLDKAQARQKSYYDKKSSKLEFRESEFVNASDTQRPHQACEVGEQG</sequence>
<dbReference type="VEuPathDB" id="FungiDB:H257_18383"/>
<gene>
    <name evidence="3" type="ORF">AaE_016071</name>
</gene>
<name>A0A6A4Z569_APHAT</name>
<dbReference type="InterPro" id="IPR001584">
    <property type="entry name" value="Integrase_cat-core"/>
</dbReference>
<dbReference type="InterPro" id="IPR036397">
    <property type="entry name" value="RNaseH_sf"/>
</dbReference>
<reference evidence="3 4" key="1">
    <citation type="submission" date="2019-06" db="EMBL/GenBank/DDBJ databases">
        <title>Genomics analysis of Aphanomyces spp. identifies a new class of oomycete effector associated with host adaptation.</title>
        <authorList>
            <person name="Gaulin E."/>
        </authorList>
    </citation>
    <scope>NUCLEOTIDE SEQUENCE [LARGE SCALE GENOMIC DNA]</scope>
    <source>
        <strain evidence="3 4">E</strain>
    </source>
</reference>
<dbReference type="PANTHER" id="PTHR37984:SF15">
    <property type="entry name" value="INTEGRASE CATALYTIC DOMAIN-CONTAINING PROTEIN"/>
    <property type="match status" value="1"/>
</dbReference>
<comment type="caution">
    <text evidence="3">The sequence shown here is derived from an EMBL/GenBank/DDBJ whole genome shotgun (WGS) entry which is preliminary data.</text>
</comment>
<evidence type="ECO:0000256" key="1">
    <source>
        <dbReference type="SAM" id="MobiDB-lite"/>
    </source>
</evidence>
<dbReference type="Proteomes" id="UP000469452">
    <property type="component" value="Unassembled WGS sequence"/>
</dbReference>
<dbReference type="Gene3D" id="3.30.420.10">
    <property type="entry name" value="Ribonuclease H-like superfamily/Ribonuclease H"/>
    <property type="match status" value="1"/>
</dbReference>
<feature type="non-terminal residue" evidence="3">
    <location>
        <position position="1"/>
    </location>
</feature>